<evidence type="ECO:0000256" key="6">
    <source>
        <dbReference type="ARBA" id="ARBA00022679"/>
    </source>
</evidence>
<protein>
    <recommendedName>
        <fullName evidence="3">histidine kinase</fullName>
        <ecNumber evidence="3">2.7.13.3</ecNumber>
    </recommendedName>
</protein>
<keyword evidence="18" id="KW-1185">Reference proteome</keyword>
<keyword evidence="10" id="KW-0067">ATP-binding</keyword>
<feature type="domain" description="Histidine kinase" evidence="15">
    <location>
        <begin position="159"/>
        <end position="361"/>
    </location>
</feature>
<dbReference type="CDD" id="cd00082">
    <property type="entry name" value="HisKA"/>
    <property type="match status" value="1"/>
</dbReference>
<evidence type="ECO:0000259" key="16">
    <source>
        <dbReference type="PROSITE" id="PS50885"/>
    </source>
</evidence>
<comment type="catalytic activity">
    <reaction evidence="1">
        <text>ATP + protein L-histidine = ADP + protein N-phospho-L-histidine.</text>
        <dbReference type="EC" id="2.7.13.3"/>
    </reaction>
</comment>
<dbReference type="Gene3D" id="1.10.287.130">
    <property type="match status" value="1"/>
</dbReference>
<evidence type="ECO:0000313" key="18">
    <source>
        <dbReference type="Proteomes" id="UP000280696"/>
    </source>
</evidence>
<dbReference type="InterPro" id="IPR050398">
    <property type="entry name" value="HssS/ArlS-like"/>
</dbReference>
<evidence type="ECO:0000256" key="10">
    <source>
        <dbReference type="ARBA" id="ARBA00022840"/>
    </source>
</evidence>
<comment type="caution">
    <text evidence="17">The sequence shown here is derived from an EMBL/GenBank/DDBJ whole genome shotgun (WGS) entry which is preliminary data.</text>
</comment>
<dbReference type="SUPFAM" id="SSF47384">
    <property type="entry name" value="Homodimeric domain of signal transducing histidine kinase"/>
    <property type="match status" value="1"/>
</dbReference>
<dbReference type="AlphaFoldDB" id="A0A3A9A6S5"/>
<name>A0A3A9A6S5_9FIRM</name>
<accession>A0A3A9A6S5</accession>
<keyword evidence="8" id="KW-0547">Nucleotide-binding</keyword>
<keyword evidence="13 14" id="KW-0472">Membrane</keyword>
<evidence type="ECO:0000256" key="5">
    <source>
        <dbReference type="ARBA" id="ARBA00022553"/>
    </source>
</evidence>
<evidence type="ECO:0000256" key="14">
    <source>
        <dbReference type="SAM" id="Phobius"/>
    </source>
</evidence>
<dbReference type="Pfam" id="PF00672">
    <property type="entry name" value="HAMP"/>
    <property type="match status" value="1"/>
</dbReference>
<gene>
    <name evidence="17" type="ORF">D7V94_21205</name>
</gene>
<dbReference type="Proteomes" id="UP000280696">
    <property type="component" value="Unassembled WGS sequence"/>
</dbReference>
<evidence type="ECO:0000259" key="15">
    <source>
        <dbReference type="PROSITE" id="PS50109"/>
    </source>
</evidence>
<dbReference type="CDD" id="cd06225">
    <property type="entry name" value="HAMP"/>
    <property type="match status" value="1"/>
</dbReference>
<evidence type="ECO:0000256" key="11">
    <source>
        <dbReference type="ARBA" id="ARBA00022989"/>
    </source>
</evidence>
<dbReference type="PROSITE" id="PS50109">
    <property type="entry name" value="HIS_KIN"/>
    <property type="match status" value="1"/>
</dbReference>
<dbReference type="SMART" id="SM00388">
    <property type="entry name" value="HisKA"/>
    <property type="match status" value="1"/>
</dbReference>
<dbReference type="PROSITE" id="PS50885">
    <property type="entry name" value="HAMP"/>
    <property type="match status" value="1"/>
</dbReference>
<dbReference type="GO" id="GO:0005524">
    <property type="term" value="F:ATP binding"/>
    <property type="evidence" value="ECO:0007669"/>
    <property type="project" value="UniProtKB-KW"/>
</dbReference>
<dbReference type="SMART" id="SM00387">
    <property type="entry name" value="HATPase_c"/>
    <property type="match status" value="1"/>
</dbReference>
<dbReference type="InterPro" id="IPR036890">
    <property type="entry name" value="HATPase_C_sf"/>
</dbReference>
<evidence type="ECO:0000313" key="17">
    <source>
        <dbReference type="EMBL" id="RKI87342.1"/>
    </source>
</evidence>
<dbReference type="SMART" id="SM00304">
    <property type="entry name" value="HAMP"/>
    <property type="match status" value="1"/>
</dbReference>
<evidence type="ECO:0000256" key="13">
    <source>
        <dbReference type="ARBA" id="ARBA00023136"/>
    </source>
</evidence>
<dbReference type="GO" id="GO:0005886">
    <property type="term" value="C:plasma membrane"/>
    <property type="evidence" value="ECO:0007669"/>
    <property type="project" value="UniProtKB-SubCell"/>
</dbReference>
<feature type="domain" description="HAMP" evidence="16">
    <location>
        <begin position="92"/>
        <end position="144"/>
    </location>
</feature>
<evidence type="ECO:0000256" key="9">
    <source>
        <dbReference type="ARBA" id="ARBA00022777"/>
    </source>
</evidence>
<dbReference type="InterPro" id="IPR003660">
    <property type="entry name" value="HAMP_dom"/>
</dbReference>
<dbReference type="InterPro" id="IPR003594">
    <property type="entry name" value="HATPase_dom"/>
</dbReference>
<dbReference type="Pfam" id="PF00512">
    <property type="entry name" value="HisKA"/>
    <property type="match status" value="1"/>
</dbReference>
<dbReference type="OrthoDB" id="84942at2"/>
<organism evidence="17 18">
    <name type="scientific">Parablautia intestinalis</name>
    <dbReference type="NCBI Taxonomy" id="2320100"/>
    <lineage>
        <taxon>Bacteria</taxon>
        <taxon>Bacillati</taxon>
        <taxon>Bacillota</taxon>
        <taxon>Clostridia</taxon>
        <taxon>Lachnospirales</taxon>
        <taxon>Lachnospiraceae</taxon>
        <taxon>Parablautia</taxon>
    </lineage>
</organism>
<evidence type="ECO:0000256" key="12">
    <source>
        <dbReference type="ARBA" id="ARBA00023012"/>
    </source>
</evidence>
<dbReference type="EC" id="2.7.13.3" evidence="3"/>
<dbReference type="PANTHER" id="PTHR45528:SF1">
    <property type="entry name" value="SENSOR HISTIDINE KINASE CPXA"/>
    <property type="match status" value="1"/>
</dbReference>
<feature type="transmembrane region" description="Helical" evidence="14">
    <location>
        <begin position="62"/>
        <end position="92"/>
    </location>
</feature>
<dbReference type="Pfam" id="PF02518">
    <property type="entry name" value="HATPase_c"/>
    <property type="match status" value="1"/>
</dbReference>
<dbReference type="SUPFAM" id="SSF55874">
    <property type="entry name" value="ATPase domain of HSP90 chaperone/DNA topoisomerase II/histidine kinase"/>
    <property type="match status" value="1"/>
</dbReference>
<dbReference type="Gene3D" id="3.30.565.10">
    <property type="entry name" value="Histidine kinase-like ATPase, C-terminal domain"/>
    <property type="match status" value="1"/>
</dbReference>
<dbReference type="InterPro" id="IPR005467">
    <property type="entry name" value="His_kinase_dom"/>
</dbReference>
<evidence type="ECO:0000256" key="7">
    <source>
        <dbReference type="ARBA" id="ARBA00022692"/>
    </source>
</evidence>
<keyword evidence="12" id="KW-0902">Two-component regulatory system</keyword>
<reference evidence="17 18" key="1">
    <citation type="submission" date="2018-09" db="EMBL/GenBank/DDBJ databases">
        <title>Murine metabolic-syndrome-specific gut microbial biobank.</title>
        <authorList>
            <person name="Liu C."/>
        </authorList>
    </citation>
    <scope>NUCLEOTIDE SEQUENCE [LARGE SCALE GENOMIC DNA]</scope>
    <source>
        <strain evidence="17 18">0.1xD8-82</strain>
    </source>
</reference>
<keyword evidence="5" id="KW-0597">Phosphoprotein</keyword>
<dbReference type="Gene3D" id="6.10.340.10">
    <property type="match status" value="1"/>
</dbReference>
<keyword evidence="4" id="KW-1003">Cell membrane</keyword>
<dbReference type="EMBL" id="RAYQ01000042">
    <property type="protein sequence ID" value="RKI87342.1"/>
    <property type="molecule type" value="Genomic_DNA"/>
</dbReference>
<dbReference type="SUPFAM" id="SSF158472">
    <property type="entry name" value="HAMP domain-like"/>
    <property type="match status" value="1"/>
</dbReference>
<sequence>MELKRTFLVLSVFCVLVALLLLGLVFMICNSISSFFPSGGIEILADGSIVKLEAPTEAQQNILSMLGIIQIVSCIALPMGGLTLSGVLYYHIKLKQPISTLRNGISRIQNHDLDFSMPVHFDDELGQLCAAFDTMREELLKSNQELWRQAEERKRLNAAFSHDLRNPITVLKGTVKLLRQGTADEQAIDRLENYTLRIEQYVEAMSSIQRLGQMPVRISECSYSLLHSELEETAKIFAGALELSVSTPDKGTILLDHGMVLTVAENLIGNAARFAKSKITILVEQKRNFLHLSVTDDGPGYPVELIQSGPKPFGKMKEDSAHFGMGLYSSQILCLKHGGTLTLENKKGYGATAVASFQINQKP</sequence>
<dbReference type="InterPro" id="IPR036097">
    <property type="entry name" value="HisK_dim/P_sf"/>
</dbReference>
<proteinExistence type="predicted"/>
<dbReference type="InterPro" id="IPR003661">
    <property type="entry name" value="HisK_dim/P_dom"/>
</dbReference>
<dbReference type="RefSeq" id="WP_120472277.1">
    <property type="nucleotide sequence ID" value="NZ_RAYQ01000042.1"/>
</dbReference>
<evidence type="ECO:0000256" key="3">
    <source>
        <dbReference type="ARBA" id="ARBA00012438"/>
    </source>
</evidence>
<keyword evidence="7 14" id="KW-0812">Transmembrane</keyword>
<evidence type="ECO:0000256" key="2">
    <source>
        <dbReference type="ARBA" id="ARBA00004651"/>
    </source>
</evidence>
<keyword evidence="9 17" id="KW-0418">Kinase</keyword>
<evidence type="ECO:0000256" key="4">
    <source>
        <dbReference type="ARBA" id="ARBA00022475"/>
    </source>
</evidence>
<comment type="subcellular location">
    <subcellularLocation>
        <location evidence="2">Cell membrane</location>
        <topology evidence="2">Multi-pass membrane protein</topology>
    </subcellularLocation>
</comment>
<dbReference type="PANTHER" id="PTHR45528">
    <property type="entry name" value="SENSOR HISTIDINE KINASE CPXA"/>
    <property type="match status" value="1"/>
</dbReference>
<keyword evidence="11 14" id="KW-1133">Transmembrane helix</keyword>
<keyword evidence="6" id="KW-0808">Transferase</keyword>
<feature type="transmembrane region" description="Helical" evidence="14">
    <location>
        <begin position="7"/>
        <end position="28"/>
    </location>
</feature>
<evidence type="ECO:0000256" key="8">
    <source>
        <dbReference type="ARBA" id="ARBA00022741"/>
    </source>
</evidence>
<dbReference type="GO" id="GO:0000155">
    <property type="term" value="F:phosphorelay sensor kinase activity"/>
    <property type="evidence" value="ECO:0007669"/>
    <property type="project" value="InterPro"/>
</dbReference>
<evidence type="ECO:0000256" key="1">
    <source>
        <dbReference type="ARBA" id="ARBA00000085"/>
    </source>
</evidence>